<gene>
    <name evidence="7" type="ORF">CLOSTASPAR_04953</name>
</gene>
<evidence type="ECO:0000256" key="1">
    <source>
        <dbReference type="ARBA" id="ARBA00004651"/>
    </source>
</evidence>
<reference evidence="7 8" key="2">
    <citation type="submission" date="2009-02" db="EMBL/GenBank/DDBJ databases">
        <title>Draft genome sequence of Clostridium asparagiforme (DSM 15981).</title>
        <authorList>
            <person name="Sudarsanam P."/>
            <person name="Ley R."/>
            <person name="Guruge J."/>
            <person name="Turnbaugh P.J."/>
            <person name="Mahowald M."/>
            <person name="Liep D."/>
            <person name="Gordon J."/>
        </authorList>
    </citation>
    <scope>NUCLEOTIDE SEQUENCE [LARGE SCALE GENOMIC DNA]</scope>
    <source>
        <strain evidence="7 8">DSM 15981</strain>
    </source>
</reference>
<proteinExistence type="predicted"/>
<evidence type="ECO:0000256" key="5">
    <source>
        <dbReference type="ARBA" id="ARBA00022989"/>
    </source>
</evidence>
<dbReference type="AlphaFoldDB" id="C0D6Q6"/>
<comment type="caution">
    <text evidence="7">The sequence shown here is derived from an EMBL/GenBank/DDBJ whole genome shotgun (WGS) entry which is preliminary data.</text>
</comment>
<sequence>MGKRLDKLLIAVSMVFVLGIVACLYLFPEGSQNVANRIFGAMTDMFGSLTLIFAFGGILLLMLVSFSKYGRIKLGEGEPEYSTFKWVSMMICCGLGSATVYWAFIEWAYYIGTPGLGIQAGSQPAFEMSVPYTMFHWGISAWTLYALAGIPIAYHFHVRKNRGLSLSGIISSITGLKQDGVICRIVDVLFIFICFGGLSITLGVSVPLVTEIFCSVVGITPSFIINLLIIVVLSVIYSFSSYIGLKKGMAKISDWNIKLVIIFCIGVVVCGPTLFIISNTTQSIGLMFQNFIHMSLFTDSIGKSGFPEAWTIFYWLYWITYAPFTGIFIAKVSKGRSIRSVVANTLISGSAGCFGFFGILGSLSLNRQLTGSVDMVGMLGAGQGNQSIVQVLRTLPAGPVFMVIFCIITLLFLATTLDGAAFTMATTSTVGLKNDEEPHPMLRLFWCIMLSLVPLTMILINADLNTIKTCAIITAVPIIFIMLVMLVGWLRWMAADYRGVTSEELEKELMRKD</sequence>
<reference evidence="7 8" key="1">
    <citation type="submission" date="2009-01" db="EMBL/GenBank/DDBJ databases">
        <authorList>
            <person name="Fulton L."/>
            <person name="Clifton S."/>
            <person name="Fulton B."/>
            <person name="Xu J."/>
            <person name="Minx P."/>
            <person name="Pepin K.H."/>
            <person name="Johnson M."/>
            <person name="Bhonagiri V."/>
            <person name="Nash W.E."/>
            <person name="Mardis E.R."/>
            <person name="Wilson R.K."/>
        </authorList>
    </citation>
    <scope>NUCLEOTIDE SEQUENCE [LARGE SCALE GENOMIC DNA]</scope>
    <source>
        <strain evidence="7 8">DSM 15981</strain>
    </source>
</reference>
<evidence type="ECO:0000256" key="2">
    <source>
        <dbReference type="ARBA" id="ARBA00022448"/>
    </source>
</evidence>
<evidence type="ECO:0000256" key="4">
    <source>
        <dbReference type="ARBA" id="ARBA00022692"/>
    </source>
</evidence>
<keyword evidence="6" id="KW-0472">Membrane</keyword>
<comment type="subcellular location">
    <subcellularLocation>
        <location evidence="1">Cell membrane</location>
        <topology evidence="1">Multi-pass membrane protein</topology>
    </subcellularLocation>
</comment>
<dbReference type="RefSeq" id="WP_007715952.1">
    <property type="nucleotide sequence ID" value="NZ_CP102272.1"/>
</dbReference>
<dbReference type="Proteomes" id="UP000004756">
    <property type="component" value="Unassembled WGS sequence"/>
</dbReference>
<dbReference type="GO" id="GO:0005886">
    <property type="term" value="C:plasma membrane"/>
    <property type="evidence" value="ECO:0007669"/>
    <property type="project" value="UniProtKB-SubCell"/>
</dbReference>
<accession>C0D6Q6</accession>
<keyword evidence="2" id="KW-0813">Transport</keyword>
<keyword evidence="3" id="KW-1003">Cell membrane</keyword>
<dbReference type="PROSITE" id="PS51257">
    <property type="entry name" value="PROKAR_LIPOPROTEIN"/>
    <property type="match status" value="1"/>
</dbReference>
<evidence type="ECO:0000256" key="3">
    <source>
        <dbReference type="ARBA" id="ARBA00022475"/>
    </source>
</evidence>
<dbReference type="PANTHER" id="PTHR30047:SF12">
    <property type="entry name" value="BCCT-FAMILY TRANSPORTER"/>
    <property type="match status" value="1"/>
</dbReference>
<dbReference type="PANTHER" id="PTHR30047">
    <property type="entry name" value="HIGH-AFFINITY CHOLINE TRANSPORT PROTEIN-RELATED"/>
    <property type="match status" value="1"/>
</dbReference>
<keyword evidence="4" id="KW-0812">Transmembrane</keyword>
<keyword evidence="5" id="KW-1133">Transmembrane helix</keyword>
<dbReference type="InterPro" id="IPR000060">
    <property type="entry name" value="BCCT_transptr"/>
</dbReference>
<evidence type="ECO:0000313" key="7">
    <source>
        <dbReference type="EMBL" id="EEG53002.1"/>
    </source>
</evidence>
<dbReference type="HOGENOM" id="CLU_010118_6_0_9"/>
<organism evidence="7 8">
    <name type="scientific">[Clostridium] asparagiforme DSM 15981</name>
    <dbReference type="NCBI Taxonomy" id="518636"/>
    <lineage>
        <taxon>Bacteria</taxon>
        <taxon>Bacillati</taxon>
        <taxon>Bacillota</taxon>
        <taxon>Clostridia</taxon>
        <taxon>Lachnospirales</taxon>
        <taxon>Lachnospiraceae</taxon>
        <taxon>Enterocloster</taxon>
    </lineage>
</organism>
<dbReference type="Pfam" id="PF02028">
    <property type="entry name" value="BCCT"/>
    <property type="match status" value="1"/>
</dbReference>
<keyword evidence="8" id="KW-1185">Reference proteome</keyword>
<evidence type="ECO:0000256" key="6">
    <source>
        <dbReference type="ARBA" id="ARBA00023136"/>
    </source>
</evidence>
<dbReference type="EMBL" id="ACCJ01000409">
    <property type="protein sequence ID" value="EEG53002.1"/>
    <property type="molecule type" value="Genomic_DNA"/>
</dbReference>
<evidence type="ECO:0000313" key="8">
    <source>
        <dbReference type="Proteomes" id="UP000004756"/>
    </source>
</evidence>
<name>C0D6Q6_9FIRM</name>
<dbReference type="GO" id="GO:0022857">
    <property type="term" value="F:transmembrane transporter activity"/>
    <property type="evidence" value="ECO:0007669"/>
    <property type="project" value="InterPro"/>
</dbReference>
<protein>
    <submittedName>
        <fullName evidence="7">Transporter, betaine/carnitine/choline family</fullName>
    </submittedName>
</protein>